<feature type="coiled-coil region" evidence="1">
    <location>
        <begin position="3"/>
        <end position="283"/>
    </location>
</feature>
<protein>
    <submittedName>
        <fullName evidence="2">Uncharacterized protein</fullName>
    </submittedName>
</protein>
<dbReference type="EMBL" id="GDID01006851">
    <property type="protein sequence ID" value="JAP89755.1"/>
    <property type="molecule type" value="Transcribed_RNA"/>
</dbReference>
<feature type="coiled-coil region" evidence="1">
    <location>
        <begin position="311"/>
        <end position="384"/>
    </location>
</feature>
<name>A0A146K1F0_9EUKA</name>
<evidence type="ECO:0000313" key="2">
    <source>
        <dbReference type="EMBL" id="JAP89755.1"/>
    </source>
</evidence>
<reference evidence="2" key="1">
    <citation type="submission" date="2015-07" db="EMBL/GenBank/DDBJ databases">
        <title>Adaptation to a free-living lifestyle via gene acquisitions in the diplomonad Trepomonas sp. PC1.</title>
        <authorList>
            <person name="Xu F."/>
            <person name="Jerlstrom-Hultqvist J."/>
            <person name="Kolisko M."/>
            <person name="Simpson A.G.B."/>
            <person name="Roger A.J."/>
            <person name="Svard S.G."/>
            <person name="Andersson J.O."/>
        </authorList>
    </citation>
    <scope>NUCLEOTIDE SEQUENCE</scope>
    <source>
        <strain evidence="2">PC1</strain>
    </source>
</reference>
<accession>A0A146K1F0</accession>
<organism evidence="2">
    <name type="scientific">Trepomonas sp. PC1</name>
    <dbReference type="NCBI Taxonomy" id="1076344"/>
    <lineage>
        <taxon>Eukaryota</taxon>
        <taxon>Metamonada</taxon>
        <taxon>Diplomonadida</taxon>
        <taxon>Hexamitidae</taxon>
        <taxon>Hexamitinae</taxon>
        <taxon>Trepomonas</taxon>
    </lineage>
</organism>
<proteinExistence type="predicted"/>
<keyword evidence="1" id="KW-0175">Coiled coil</keyword>
<evidence type="ECO:0000256" key="1">
    <source>
        <dbReference type="SAM" id="Coils"/>
    </source>
</evidence>
<dbReference type="AlphaFoldDB" id="A0A146K1F0"/>
<gene>
    <name evidence="2" type="ORF">TPC1_30750</name>
</gene>
<feature type="non-terminal residue" evidence="2">
    <location>
        <position position="1"/>
    </location>
</feature>
<sequence length="488" mass="57484">VRLQQMQDLLNDKELYLEQVKQQCEQKCQKLADEHDMIQKDLNLQLDETKKLLFRLQNRESEYQDQIEHQKQQLAECQGTIQSQKAQIAQLATFSEKLSENHEFTQTELNKALNQIKQTESDLQTFEKVQTELLVVQDENILLKDENLGLKDENQHLKLKNEQLESENVEMYTQHSERIGELQQVLNRQQNQTKEDQNTIQELQQEILDKLNQINTLETQNQLLQTQNLDQKKIITQQTLKIEDQQNELQQNAKVLQLQKKELNLQKVEIDQLEDKFQTALKNYNIQLSENNTLQNTVLSMQKTVKDHQIKNQLIEKLRLNQESLNQLYKEQQDENKFLQQKQKQLEQTIANFKHYGTFDSAQIQKLKQQSERQTELIKRMNAKIQADAVITAQNVIFNHQIPLLKKDFDVNCFNFVRLVLFDDEQKFISQKMENLVQRCKLAVYQLFQQENIEAGKLFVSVLKAIYGKDDQSDVGAELGAIVSEVFK</sequence>